<keyword evidence="7 12" id="KW-1133">Transmembrane helix</keyword>
<feature type="domain" description="CAAX prenyl protease 2/Lysostaphin resistance protein A-like" evidence="13">
    <location>
        <begin position="152"/>
        <end position="261"/>
    </location>
</feature>
<dbReference type="AlphaFoldDB" id="A0A8I2YJ82"/>
<feature type="transmembrane region" description="Helical" evidence="12">
    <location>
        <begin position="6"/>
        <end position="24"/>
    </location>
</feature>
<evidence type="ECO:0000256" key="11">
    <source>
        <dbReference type="SAM" id="MobiDB-lite"/>
    </source>
</evidence>
<keyword evidence="3" id="KW-0645">Protease</keyword>
<evidence type="ECO:0000256" key="12">
    <source>
        <dbReference type="SAM" id="Phobius"/>
    </source>
</evidence>
<evidence type="ECO:0000313" key="15">
    <source>
        <dbReference type="Proteomes" id="UP000683000"/>
    </source>
</evidence>
<dbReference type="EC" id="3.4.26.1" evidence="10"/>
<evidence type="ECO:0000256" key="3">
    <source>
        <dbReference type="ARBA" id="ARBA00022670"/>
    </source>
</evidence>
<keyword evidence="15" id="KW-1185">Reference proteome</keyword>
<evidence type="ECO:0000256" key="1">
    <source>
        <dbReference type="ARBA" id="ARBA00004477"/>
    </source>
</evidence>
<organism evidence="14 15">
    <name type="scientific">Boletus reticuloceps</name>
    <dbReference type="NCBI Taxonomy" id="495285"/>
    <lineage>
        <taxon>Eukaryota</taxon>
        <taxon>Fungi</taxon>
        <taxon>Dikarya</taxon>
        <taxon>Basidiomycota</taxon>
        <taxon>Agaricomycotina</taxon>
        <taxon>Agaricomycetes</taxon>
        <taxon>Agaricomycetidae</taxon>
        <taxon>Boletales</taxon>
        <taxon>Boletineae</taxon>
        <taxon>Boletaceae</taxon>
        <taxon>Boletoideae</taxon>
        <taxon>Boletus</taxon>
    </lineage>
</organism>
<comment type="similarity">
    <text evidence="2">Belongs to the peptidase U48 family.</text>
</comment>
<reference evidence="14" key="1">
    <citation type="submission" date="2021-03" db="EMBL/GenBank/DDBJ databases">
        <title>Evolutionary innovations through gain and loss of genes in the ectomycorrhizal Boletales.</title>
        <authorList>
            <person name="Wu G."/>
            <person name="Miyauchi S."/>
            <person name="Morin E."/>
            <person name="Yang Z.-L."/>
            <person name="Xu J."/>
            <person name="Martin F.M."/>
        </authorList>
    </citation>
    <scope>NUCLEOTIDE SEQUENCE</scope>
    <source>
        <strain evidence="14">BR01</strain>
    </source>
</reference>
<accession>A0A8I2YJ82</accession>
<feature type="compositionally biased region" description="Basic and acidic residues" evidence="11">
    <location>
        <begin position="485"/>
        <end position="495"/>
    </location>
</feature>
<proteinExistence type="inferred from homology"/>
<dbReference type="InterPro" id="IPR039731">
    <property type="entry name" value="Rce1"/>
</dbReference>
<feature type="compositionally biased region" description="Basic and acidic residues" evidence="11">
    <location>
        <begin position="330"/>
        <end position="339"/>
    </location>
</feature>
<protein>
    <recommendedName>
        <fullName evidence="10">intramembrane prenyl-peptidase Rce1</fullName>
        <ecNumber evidence="10">3.4.26.1</ecNumber>
    </recommendedName>
</protein>
<evidence type="ECO:0000256" key="5">
    <source>
        <dbReference type="ARBA" id="ARBA00022801"/>
    </source>
</evidence>
<feature type="compositionally biased region" description="Low complexity" evidence="11">
    <location>
        <begin position="433"/>
        <end position="443"/>
    </location>
</feature>
<evidence type="ECO:0000256" key="7">
    <source>
        <dbReference type="ARBA" id="ARBA00022989"/>
    </source>
</evidence>
<feature type="region of interest" description="Disordered" evidence="11">
    <location>
        <begin position="310"/>
        <end position="345"/>
    </location>
</feature>
<feature type="compositionally biased region" description="Basic and acidic residues" evidence="11">
    <location>
        <begin position="448"/>
        <end position="467"/>
    </location>
</feature>
<feature type="region of interest" description="Disordered" evidence="11">
    <location>
        <begin position="371"/>
        <end position="495"/>
    </location>
</feature>
<dbReference type="OrthoDB" id="271604at2759"/>
<dbReference type="GO" id="GO:0071586">
    <property type="term" value="P:CAAX-box protein processing"/>
    <property type="evidence" value="ECO:0007669"/>
    <property type="project" value="InterPro"/>
</dbReference>
<evidence type="ECO:0000313" key="14">
    <source>
        <dbReference type="EMBL" id="KAG6372762.1"/>
    </source>
</evidence>
<comment type="catalytic activity">
    <reaction evidence="9">
        <text>Hydrolyzes the peptide bond -P2-(S-farnesyl or geranylgeranyl)C-P1'-P2'-P3'-COOH where P1' and P2' are amino acids with aliphatic sidechains and P3' is any C-terminal residue.</text>
        <dbReference type="EC" id="3.4.26.1"/>
    </reaction>
</comment>
<dbReference type="Pfam" id="PF02517">
    <property type="entry name" value="Rce1-like"/>
    <property type="match status" value="1"/>
</dbReference>
<feature type="transmembrane region" description="Helical" evidence="12">
    <location>
        <begin position="224"/>
        <end position="243"/>
    </location>
</feature>
<keyword evidence="6" id="KW-0256">Endoplasmic reticulum</keyword>
<dbReference type="PANTHER" id="PTHR13046:SF0">
    <property type="entry name" value="CAAX PRENYL PROTEASE 2"/>
    <property type="match status" value="1"/>
</dbReference>
<gene>
    <name evidence="14" type="ORF">JVT61DRAFT_7160</name>
</gene>
<keyword evidence="8 12" id="KW-0472">Membrane</keyword>
<comment type="subcellular location">
    <subcellularLocation>
        <location evidence="1">Endoplasmic reticulum membrane</location>
        <topology evidence="1">Multi-pass membrane protein</topology>
    </subcellularLocation>
</comment>
<evidence type="ECO:0000256" key="8">
    <source>
        <dbReference type="ARBA" id="ARBA00023136"/>
    </source>
</evidence>
<keyword evidence="5" id="KW-0378">Hydrolase</keyword>
<evidence type="ECO:0000256" key="2">
    <source>
        <dbReference type="ARBA" id="ARBA00006897"/>
    </source>
</evidence>
<dbReference type="PANTHER" id="PTHR13046">
    <property type="entry name" value="PROTEASE U48 CAAX PRENYL PROTEASE RCE1"/>
    <property type="match status" value="1"/>
</dbReference>
<dbReference type="EMBL" id="JAGFBS010000025">
    <property type="protein sequence ID" value="KAG6372762.1"/>
    <property type="molecule type" value="Genomic_DNA"/>
</dbReference>
<dbReference type="GO" id="GO:0005789">
    <property type="term" value="C:endoplasmic reticulum membrane"/>
    <property type="evidence" value="ECO:0007669"/>
    <property type="project" value="UniProtKB-SubCell"/>
</dbReference>
<dbReference type="InterPro" id="IPR003675">
    <property type="entry name" value="Rce1/LyrA-like_dom"/>
</dbReference>
<evidence type="ECO:0000256" key="4">
    <source>
        <dbReference type="ARBA" id="ARBA00022692"/>
    </source>
</evidence>
<name>A0A8I2YJ82_9AGAM</name>
<feature type="transmembrane region" description="Helical" evidence="12">
    <location>
        <begin position="62"/>
        <end position="81"/>
    </location>
</feature>
<sequence length="574" mass="63733">MISTSTAHVLAALFVTCYVGSIYISKDARLSFSNTKVSLDYGFARPKLQNERWRDDPDVIRARLVAVCSGTFICCAIVHALMASESANAKNSWTPLQMTVNYLGCTSTSILPHLITPMLFLGPLYAHFLRGTLPGQCNWSFQEDLLSFLFSVAGVRNYFVAPITEEVVFRASVLTVYHLAQASKIRMIFLCPLLFGAAHAHHAWETYNRYGRSPAALKRAAIGTVFQFTYTSIFGFYCSYLFLRTGSIFPPITAHVFCNIMGVPQPGYDIMMISNAANKQPLLLPTSLVSSALYPTLLAGTTLPPHSSQTGWWSAPSLPGQMPHKRAKRSVREREKAQRATDLAPTISIEHESIPKSVSRVLDAGQIRREYRKKKRQLDGVGNSDEGDGRHKKRRHNTTDMNDGETTALRIKPGETVTQFNRRVETGMTPLIRTALRQSSAQARRVRREAAAQETLKRGKQGDDARHPPPASSKKGSDPPPTAAAHEENIDRRSVTKEFQVVSTSVPRRLNDVAQEPPLIKKLPRGAKHDAAPSGVLSMAQKAMMEEERDKAIRRYRELKAGKLRESGGVKLDS</sequence>
<comment type="caution">
    <text evidence="14">The sequence shown here is derived from an EMBL/GenBank/DDBJ whole genome shotgun (WGS) entry which is preliminary data.</text>
</comment>
<dbReference type="Proteomes" id="UP000683000">
    <property type="component" value="Unassembled WGS sequence"/>
</dbReference>
<dbReference type="GO" id="GO:0004222">
    <property type="term" value="F:metalloendopeptidase activity"/>
    <property type="evidence" value="ECO:0007669"/>
    <property type="project" value="InterPro"/>
</dbReference>
<evidence type="ECO:0000256" key="6">
    <source>
        <dbReference type="ARBA" id="ARBA00022824"/>
    </source>
</evidence>
<evidence type="ECO:0000256" key="10">
    <source>
        <dbReference type="ARBA" id="ARBA00049729"/>
    </source>
</evidence>
<keyword evidence="4 12" id="KW-0812">Transmembrane</keyword>
<evidence type="ECO:0000256" key="9">
    <source>
        <dbReference type="ARBA" id="ARBA00047280"/>
    </source>
</evidence>
<evidence type="ECO:0000259" key="13">
    <source>
        <dbReference type="Pfam" id="PF02517"/>
    </source>
</evidence>